<protein>
    <submittedName>
        <fullName evidence="8">MFS transporter</fullName>
    </submittedName>
</protein>
<evidence type="ECO:0000256" key="6">
    <source>
        <dbReference type="SAM" id="Phobius"/>
    </source>
</evidence>
<keyword evidence="3 6" id="KW-0812">Transmembrane</keyword>
<dbReference type="RefSeq" id="WP_322809296.1">
    <property type="nucleotide sequence ID" value="NZ_JAVBVO010000003.1"/>
</dbReference>
<comment type="caution">
    <text evidence="8">The sequence shown here is derived from an EMBL/GenBank/DDBJ whole genome shotgun (WGS) entry which is preliminary data.</text>
</comment>
<organism evidence="8 9">
    <name type="scientific">Carnobacterium maltaromaticum</name>
    <name type="common">Carnobacterium piscicola</name>
    <dbReference type="NCBI Taxonomy" id="2751"/>
    <lineage>
        <taxon>Bacteria</taxon>
        <taxon>Bacillati</taxon>
        <taxon>Bacillota</taxon>
        <taxon>Bacilli</taxon>
        <taxon>Lactobacillales</taxon>
        <taxon>Carnobacteriaceae</taxon>
        <taxon>Carnobacterium</taxon>
    </lineage>
</organism>
<feature type="transmembrane region" description="Helical" evidence="6">
    <location>
        <begin position="132"/>
        <end position="153"/>
    </location>
</feature>
<dbReference type="Proteomes" id="UP001290462">
    <property type="component" value="Unassembled WGS sequence"/>
</dbReference>
<dbReference type="Gene3D" id="1.20.1250.20">
    <property type="entry name" value="MFS general substrate transporter like domains"/>
    <property type="match status" value="2"/>
</dbReference>
<feature type="transmembrane region" description="Helical" evidence="6">
    <location>
        <begin position="361"/>
        <end position="379"/>
    </location>
</feature>
<evidence type="ECO:0000256" key="1">
    <source>
        <dbReference type="ARBA" id="ARBA00004651"/>
    </source>
</evidence>
<sequence>MQKNERRLVGLIFVVAFNLRVGISSVPALLELIKKDLGISNFQSSLITSIPVICMGVFALTVPYFQRTLGRRRTIFFSLLILGLGTLARFFVTSYNLFLVTAFMIGFGIAIIGPLLSGFIKSNFPFRSGLMIGVYSLSMGLGASLSSGLVLPLTEHFKGNWGISLALWGVFALIAALIWQMFSPVESQRKSAKSTSFSLPLKNKKAWKYTLFFGIQSGIFYGMTTWLALTALEKGATTLQSGYFLTLYTVIQMLCSFIIPTLMDQFGKMKQWMFFSSGLVFIGAGMIALAPSVVFFVVGIILAAIGLGGLFPIAVLLPLRNTKTAEETSLWTSMIQSFGYILGGFMPVLMGAVKDTTGSTIAPFLIMVLLSSVLLTLSFSEKNEPSIDL</sequence>
<feature type="transmembrane region" description="Helical" evidence="6">
    <location>
        <begin position="42"/>
        <end position="62"/>
    </location>
</feature>
<evidence type="ECO:0000259" key="7">
    <source>
        <dbReference type="PROSITE" id="PS50850"/>
    </source>
</evidence>
<keyword evidence="5 6" id="KW-0472">Membrane</keyword>
<dbReference type="GO" id="GO:0022857">
    <property type="term" value="F:transmembrane transporter activity"/>
    <property type="evidence" value="ECO:0007669"/>
    <property type="project" value="InterPro"/>
</dbReference>
<evidence type="ECO:0000256" key="5">
    <source>
        <dbReference type="ARBA" id="ARBA00023136"/>
    </source>
</evidence>
<dbReference type="GO" id="GO:0005886">
    <property type="term" value="C:plasma membrane"/>
    <property type="evidence" value="ECO:0007669"/>
    <property type="project" value="UniProtKB-SubCell"/>
</dbReference>
<evidence type="ECO:0000256" key="3">
    <source>
        <dbReference type="ARBA" id="ARBA00022692"/>
    </source>
</evidence>
<dbReference type="PANTHER" id="PTHR23523:SF2">
    <property type="entry name" value="2-NITROIMIDAZOLE TRANSPORTER"/>
    <property type="match status" value="1"/>
</dbReference>
<dbReference type="PROSITE" id="PS50850">
    <property type="entry name" value="MFS"/>
    <property type="match status" value="1"/>
</dbReference>
<feature type="domain" description="Major facilitator superfamily (MFS) profile" evidence="7">
    <location>
        <begin position="8"/>
        <end position="383"/>
    </location>
</feature>
<feature type="transmembrane region" description="Helical" evidence="6">
    <location>
        <begin position="329"/>
        <end position="349"/>
    </location>
</feature>
<comment type="subcellular location">
    <subcellularLocation>
        <location evidence="1">Cell membrane</location>
        <topology evidence="1">Multi-pass membrane protein</topology>
    </subcellularLocation>
</comment>
<keyword evidence="4 6" id="KW-1133">Transmembrane helix</keyword>
<feature type="transmembrane region" description="Helical" evidence="6">
    <location>
        <begin position="7"/>
        <end position="30"/>
    </location>
</feature>
<evidence type="ECO:0000313" key="8">
    <source>
        <dbReference type="EMBL" id="MDZ5759590.1"/>
    </source>
</evidence>
<feature type="transmembrane region" description="Helical" evidence="6">
    <location>
        <begin position="74"/>
        <end position="92"/>
    </location>
</feature>
<dbReference type="InterPro" id="IPR011701">
    <property type="entry name" value="MFS"/>
</dbReference>
<dbReference type="Pfam" id="PF07690">
    <property type="entry name" value="MFS_1"/>
    <property type="match status" value="1"/>
</dbReference>
<dbReference type="AlphaFoldDB" id="A0AAW9JS37"/>
<feature type="transmembrane region" description="Helical" evidence="6">
    <location>
        <begin position="98"/>
        <end position="120"/>
    </location>
</feature>
<dbReference type="PANTHER" id="PTHR23523">
    <property type="match status" value="1"/>
</dbReference>
<evidence type="ECO:0000256" key="4">
    <source>
        <dbReference type="ARBA" id="ARBA00022989"/>
    </source>
</evidence>
<evidence type="ECO:0000256" key="2">
    <source>
        <dbReference type="ARBA" id="ARBA00022448"/>
    </source>
</evidence>
<evidence type="ECO:0000313" key="9">
    <source>
        <dbReference type="Proteomes" id="UP001290462"/>
    </source>
</evidence>
<proteinExistence type="predicted"/>
<gene>
    <name evidence="8" type="ORF">RAK27_13075</name>
</gene>
<dbReference type="InterPro" id="IPR052524">
    <property type="entry name" value="MFS_Cyanate_Porter"/>
</dbReference>
<dbReference type="InterPro" id="IPR020846">
    <property type="entry name" value="MFS_dom"/>
</dbReference>
<dbReference type="InterPro" id="IPR036259">
    <property type="entry name" value="MFS_trans_sf"/>
</dbReference>
<feature type="transmembrane region" description="Helical" evidence="6">
    <location>
        <begin position="272"/>
        <end position="290"/>
    </location>
</feature>
<dbReference type="SUPFAM" id="SSF103473">
    <property type="entry name" value="MFS general substrate transporter"/>
    <property type="match status" value="1"/>
</dbReference>
<feature type="transmembrane region" description="Helical" evidence="6">
    <location>
        <begin position="241"/>
        <end position="260"/>
    </location>
</feature>
<dbReference type="EMBL" id="JAVBVO010000003">
    <property type="protein sequence ID" value="MDZ5759590.1"/>
    <property type="molecule type" value="Genomic_DNA"/>
</dbReference>
<keyword evidence="2" id="KW-0813">Transport</keyword>
<accession>A0AAW9JS37</accession>
<feature type="transmembrane region" description="Helical" evidence="6">
    <location>
        <begin position="206"/>
        <end position="229"/>
    </location>
</feature>
<reference evidence="8" key="1">
    <citation type="submission" date="2023-08" db="EMBL/GenBank/DDBJ databases">
        <title>Genomic characterization of piscicolin 126 produced by Carnobacterium maltaromaticum CM22 strain isolated from salmon (Salmo salar).</title>
        <authorList>
            <person name="Gonzalez-Gragera E."/>
            <person name="Garcia-Lopez J.D."/>
            <person name="Teso-Perez C."/>
            <person name="Gimenez-Hernandez I."/>
            <person name="Peralta-Sanchez J.M."/>
            <person name="Valdivia E."/>
            <person name="Montalban-Lopez M."/>
            <person name="Martin-Platero A.M."/>
            <person name="Banos A."/>
            <person name="Martinez-Bueno M."/>
        </authorList>
    </citation>
    <scope>NUCLEOTIDE SEQUENCE</scope>
    <source>
        <strain evidence="8">CM22</strain>
    </source>
</reference>
<feature type="transmembrane region" description="Helical" evidence="6">
    <location>
        <begin position="165"/>
        <end position="185"/>
    </location>
</feature>
<name>A0AAW9JS37_CARML</name>
<feature type="transmembrane region" description="Helical" evidence="6">
    <location>
        <begin position="296"/>
        <end position="317"/>
    </location>
</feature>